<reference evidence="19 20" key="1">
    <citation type="submission" date="2021-04" db="EMBL/GenBank/DDBJ databases">
        <authorList>
            <person name="Pira H."/>
            <person name="Risdian C."/>
            <person name="Wink J."/>
        </authorList>
    </citation>
    <scope>NUCLEOTIDE SEQUENCE [LARGE SCALE GENOMIC DNA]</scope>
    <source>
        <strain evidence="19 20">WH53</strain>
    </source>
</reference>
<name>A0ABS5Z8A7_9GAMM</name>
<evidence type="ECO:0000256" key="8">
    <source>
        <dbReference type="ARBA" id="ARBA00022490"/>
    </source>
</evidence>
<sequence length="310" mass="34384">MIYVAKAVITPEQAGRIVVLYGGHTAEREISLLTGQAIYEALVQQGFDAFLLDVDAQNLRDQLANKAFDRAFIALHGRFGEDGTIQGLLEMFNIPYTGSGVLASALAMDKFRSKLLWQGLGLPTPPYQLFRRGELSSLAINLPCILKPVHEGSSIGMTKVKSLDELQNALKKAYQFDEQVLAETWITGREFTVTILHGEALPVIELKTPREFYDYEAKYTTNDTQYICPCELQSEERKQITQLALDAFSALGCKGWGRVDIMQDDANNFWLLEVNTIPGMTTHSLVPKAAKVAGIDFNQLVMSILATSKS</sequence>
<dbReference type="InterPro" id="IPR011761">
    <property type="entry name" value="ATP-grasp"/>
</dbReference>
<dbReference type="InterPro" id="IPR005905">
    <property type="entry name" value="D_ala_D_ala"/>
</dbReference>
<dbReference type="Gene3D" id="3.30.1490.20">
    <property type="entry name" value="ATP-grasp fold, A domain"/>
    <property type="match status" value="1"/>
</dbReference>
<dbReference type="InterPro" id="IPR011095">
    <property type="entry name" value="Dala_Dala_lig_C"/>
</dbReference>
<dbReference type="Gene3D" id="3.40.50.20">
    <property type="match status" value="1"/>
</dbReference>
<gene>
    <name evidence="16" type="primary">ddl</name>
    <name evidence="19" type="ORF">KCG35_04090</name>
</gene>
<dbReference type="SUPFAM" id="SSF52440">
    <property type="entry name" value="PreATP-grasp domain"/>
    <property type="match status" value="1"/>
</dbReference>
<keyword evidence="10 17" id="KW-0547">Nucleotide-binding</keyword>
<comment type="caution">
    <text evidence="19">The sequence shown here is derived from an EMBL/GenBank/DDBJ whole genome shotgun (WGS) entry which is preliminary data.</text>
</comment>
<dbReference type="Proteomes" id="UP000690515">
    <property type="component" value="Unassembled WGS sequence"/>
</dbReference>
<dbReference type="Pfam" id="PF01820">
    <property type="entry name" value="Dala_Dala_lig_N"/>
    <property type="match status" value="1"/>
</dbReference>
<keyword evidence="20" id="KW-1185">Reference proteome</keyword>
<evidence type="ECO:0000313" key="19">
    <source>
        <dbReference type="EMBL" id="MBU2710230.1"/>
    </source>
</evidence>
<dbReference type="SUPFAM" id="SSF56059">
    <property type="entry name" value="Glutathione synthetase ATP-binding domain-like"/>
    <property type="match status" value="1"/>
</dbReference>
<dbReference type="Gene3D" id="3.30.470.20">
    <property type="entry name" value="ATP-grasp fold, B domain"/>
    <property type="match status" value="1"/>
</dbReference>
<dbReference type="NCBIfam" id="TIGR01205">
    <property type="entry name" value="D_ala_D_alaTIGR"/>
    <property type="match status" value="1"/>
</dbReference>
<dbReference type="EC" id="6.3.2.4" evidence="7 16"/>
<evidence type="ECO:0000256" key="11">
    <source>
        <dbReference type="ARBA" id="ARBA00022840"/>
    </source>
</evidence>
<evidence type="ECO:0000256" key="16">
    <source>
        <dbReference type="HAMAP-Rule" id="MF_00047"/>
    </source>
</evidence>
<evidence type="ECO:0000256" key="17">
    <source>
        <dbReference type="PROSITE-ProRule" id="PRU00409"/>
    </source>
</evidence>
<comment type="subcellular location">
    <subcellularLocation>
        <location evidence="4 16">Cytoplasm</location>
    </subcellularLocation>
</comment>
<dbReference type="InterPro" id="IPR011127">
    <property type="entry name" value="Dala_Dala_lig_N"/>
</dbReference>
<dbReference type="RefSeq" id="WP_215818417.1">
    <property type="nucleotide sequence ID" value="NZ_JAGSOY010000005.1"/>
</dbReference>
<dbReference type="InterPro" id="IPR013815">
    <property type="entry name" value="ATP_grasp_subdomain_1"/>
</dbReference>
<dbReference type="NCBIfam" id="NF002378">
    <property type="entry name" value="PRK01372.1"/>
    <property type="match status" value="1"/>
</dbReference>
<accession>A0ABS5Z8A7</accession>
<comment type="function">
    <text evidence="3 16">Cell wall formation.</text>
</comment>
<evidence type="ECO:0000256" key="13">
    <source>
        <dbReference type="ARBA" id="ARBA00022984"/>
    </source>
</evidence>
<proteinExistence type="inferred from homology"/>
<organism evidence="19 20">
    <name type="scientific">Zooshikella harenae</name>
    <dbReference type="NCBI Taxonomy" id="2827238"/>
    <lineage>
        <taxon>Bacteria</taxon>
        <taxon>Pseudomonadati</taxon>
        <taxon>Pseudomonadota</taxon>
        <taxon>Gammaproteobacteria</taxon>
        <taxon>Oceanospirillales</taxon>
        <taxon>Zooshikellaceae</taxon>
        <taxon>Zooshikella</taxon>
    </lineage>
</organism>
<evidence type="ECO:0000256" key="5">
    <source>
        <dbReference type="ARBA" id="ARBA00004752"/>
    </source>
</evidence>
<keyword evidence="9 16" id="KW-0436">Ligase</keyword>
<evidence type="ECO:0000256" key="15">
    <source>
        <dbReference type="ARBA" id="ARBA00047614"/>
    </source>
</evidence>
<dbReference type="HAMAP" id="MF_00047">
    <property type="entry name" value="Dala_Dala_lig"/>
    <property type="match status" value="1"/>
</dbReference>
<dbReference type="PIRSF" id="PIRSF039102">
    <property type="entry name" value="Ddl/VanB"/>
    <property type="match status" value="1"/>
</dbReference>
<comment type="cofactor">
    <cofactor evidence="1">
        <name>Mn(2+)</name>
        <dbReference type="ChEBI" id="CHEBI:29035"/>
    </cofactor>
</comment>
<keyword evidence="8 16" id="KW-0963">Cytoplasm</keyword>
<dbReference type="PANTHER" id="PTHR23132:SF23">
    <property type="entry name" value="D-ALANINE--D-ALANINE LIGASE B"/>
    <property type="match status" value="1"/>
</dbReference>
<evidence type="ECO:0000256" key="7">
    <source>
        <dbReference type="ARBA" id="ARBA00012216"/>
    </source>
</evidence>
<keyword evidence="13 16" id="KW-0573">Peptidoglycan synthesis</keyword>
<dbReference type="PROSITE" id="PS00844">
    <property type="entry name" value="DALA_DALA_LIGASE_2"/>
    <property type="match status" value="1"/>
</dbReference>
<dbReference type="Pfam" id="PF07478">
    <property type="entry name" value="Dala_Dala_lig_C"/>
    <property type="match status" value="1"/>
</dbReference>
<protein>
    <recommendedName>
        <fullName evidence="7 16">D-alanine--D-alanine ligase</fullName>
        <ecNumber evidence="7 16">6.3.2.4</ecNumber>
    </recommendedName>
    <alternativeName>
        <fullName evidence="16">D-Ala-D-Ala ligase</fullName>
    </alternativeName>
    <alternativeName>
        <fullName evidence="16">D-alanylalanine synthetase</fullName>
    </alternativeName>
</protein>
<dbReference type="PANTHER" id="PTHR23132">
    <property type="entry name" value="D-ALANINE--D-ALANINE LIGASE"/>
    <property type="match status" value="1"/>
</dbReference>
<dbReference type="EMBL" id="JAGSOY010000005">
    <property type="protein sequence ID" value="MBU2710230.1"/>
    <property type="molecule type" value="Genomic_DNA"/>
</dbReference>
<evidence type="ECO:0000259" key="18">
    <source>
        <dbReference type="PROSITE" id="PS50975"/>
    </source>
</evidence>
<evidence type="ECO:0000256" key="14">
    <source>
        <dbReference type="ARBA" id="ARBA00023316"/>
    </source>
</evidence>
<evidence type="ECO:0000256" key="12">
    <source>
        <dbReference type="ARBA" id="ARBA00022960"/>
    </source>
</evidence>
<feature type="domain" description="ATP-grasp" evidence="18">
    <location>
        <begin position="114"/>
        <end position="306"/>
    </location>
</feature>
<dbReference type="GO" id="GO:0016874">
    <property type="term" value="F:ligase activity"/>
    <property type="evidence" value="ECO:0007669"/>
    <property type="project" value="UniProtKB-KW"/>
</dbReference>
<dbReference type="PROSITE" id="PS50975">
    <property type="entry name" value="ATP_GRASP"/>
    <property type="match status" value="1"/>
</dbReference>
<evidence type="ECO:0000256" key="10">
    <source>
        <dbReference type="ARBA" id="ARBA00022741"/>
    </source>
</evidence>
<comment type="pathway">
    <text evidence="5 16">Cell wall biogenesis; peptidoglycan biosynthesis.</text>
</comment>
<comment type="similarity">
    <text evidence="6 16">Belongs to the D-alanine--D-alanine ligase family.</text>
</comment>
<comment type="cofactor">
    <cofactor evidence="2">
        <name>Mg(2+)</name>
        <dbReference type="ChEBI" id="CHEBI:18420"/>
    </cofactor>
</comment>
<evidence type="ECO:0000256" key="6">
    <source>
        <dbReference type="ARBA" id="ARBA00010871"/>
    </source>
</evidence>
<evidence type="ECO:0000313" key="20">
    <source>
        <dbReference type="Proteomes" id="UP000690515"/>
    </source>
</evidence>
<evidence type="ECO:0000256" key="4">
    <source>
        <dbReference type="ARBA" id="ARBA00004496"/>
    </source>
</evidence>
<dbReference type="InterPro" id="IPR000291">
    <property type="entry name" value="D-Ala_lig_Van_CS"/>
</dbReference>
<dbReference type="PROSITE" id="PS00843">
    <property type="entry name" value="DALA_DALA_LIGASE_1"/>
    <property type="match status" value="1"/>
</dbReference>
<evidence type="ECO:0000256" key="3">
    <source>
        <dbReference type="ARBA" id="ARBA00003921"/>
    </source>
</evidence>
<evidence type="ECO:0000256" key="2">
    <source>
        <dbReference type="ARBA" id="ARBA00001946"/>
    </source>
</evidence>
<comment type="catalytic activity">
    <reaction evidence="15 16">
        <text>2 D-alanine + ATP = D-alanyl-D-alanine + ADP + phosphate + H(+)</text>
        <dbReference type="Rhea" id="RHEA:11224"/>
        <dbReference type="ChEBI" id="CHEBI:15378"/>
        <dbReference type="ChEBI" id="CHEBI:30616"/>
        <dbReference type="ChEBI" id="CHEBI:43474"/>
        <dbReference type="ChEBI" id="CHEBI:57416"/>
        <dbReference type="ChEBI" id="CHEBI:57822"/>
        <dbReference type="ChEBI" id="CHEBI:456216"/>
        <dbReference type="EC" id="6.3.2.4"/>
    </reaction>
</comment>
<keyword evidence="12 16" id="KW-0133">Cell shape</keyword>
<evidence type="ECO:0000256" key="1">
    <source>
        <dbReference type="ARBA" id="ARBA00001936"/>
    </source>
</evidence>
<keyword evidence="14 16" id="KW-0961">Cell wall biogenesis/degradation</keyword>
<dbReference type="InterPro" id="IPR016185">
    <property type="entry name" value="PreATP-grasp_dom_sf"/>
</dbReference>
<keyword evidence="11 17" id="KW-0067">ATP-binding</keyword>
<evidence type="ECO:0000256" key="9">
    <source>
        <dbReference type="ARBA" id="ARBA00022598"/>
    </source>
</evidence>